<reference evidence="3" key="1">
    <citation type="submission" date="2022-01" db="EMBL/GenBank/DDBJ databases">
        <title>Comparative genomics reveals a dynamic genome evolution in the ectomycorrhizal milk-cap (Lactarius) mushrooms.</title>
        <authorList>
            <consortium name="DOE Joint Genome Institute"/>
            <person name="Lebreton A."/>
            <person name="Tang N."/>
            <person name="Kuo A."/>
            <person name="LaButti K."/>
            <person name="Drula E."/>
            <person name="Barry K."/>
            <person name="Clum A."/>
            <person name="Lipzen A."/>
            <person name="Mousain D."/>
            <person name="Ng V."/>
            <person name="Wang R."/>
            <person name="Wang X."/>
            <person name="Dai Y."/>
            <person name="Henrissat B."/>
            <person name="Grigoriev I.V."/>
            <person name="Guerin-Laguette A."/>
            <person name="Yu F."/>
            <person name="Martin F.M."/>
        </authorList>
    </citation>
    <scope>NUCLEOTIDE SEQUENCE</scope>
    <source>
        <strain evidence="3">QP</strain>
    </source>
</reference>
<feature type="compositionally biased region" description="Pro residues" evidence="1">
    <location>
        <begin position="793"/>
        <end position="803"/>
    </location>
</feature>
<dbReference type="InterPro" id="IPR009604">
    <property type="entry name" value="LsmAD_domain"/>
</dbReference>
<name>A0AAD4Q9T2_9AGAM</name>
<dbReference type="PANTHER" id="PTHR12854:SF7">
    <property type="entry name" value="ATAXIN-2 HOMOLOG"/>
    <property type="match status" value="1"/>
</dbReference>
<feature type="compositionally biased region" description="Polar residues" evidence="1">
    <location>
        <begin position="518"/>
        <end position="531"/>
    </location>
</feature>
<feature type="region of interest" description="Disordered" evidence="1">
    <location>
        <begin position="285"/>
        <end position="358"/>
    </location>
</feature>
<dbReference type="GO" id="GO:0034063">
    <property type="term" value="P:stress granule assembly"/>
    <property type="evidence" value="ECO:0007669"/>
    <property type="project" value="TreeGrafter"/>
</dbReference>
<evidence type="ECO:0000313" key="3">
    <source>
        <dbReference type="EMBL" id="KAH8994929.1"/>
    </source>
</evidence>
<dbReference type="SMART" id="SM01272">
    <property type="entry name" value="LsmAD"/>
    <property type="match status" value="1"/>
</dbReference>
<evidence type="ECO:0000259" key="2">
    <source>
        <dbReference type="SMART" id="SM01272"/>
    </source>
</evidence>
<dbReference type="GO" id="GO:0010494">
    <property type="term" value="C:cytoplasmic stress granule"/>
    <property type="evidence" value="ECO:0007669"/>
    <property type="project" value="TreeGrafter"/>
</dbReference>
<feature type="compositionally biased region" description="Low complexity" evidence="1">
    <location>
        <begin position="532"/>
        <end position="550"/>
    </location>
</feature>
<dbReference type="Pfam" id="PF06741">
    <property type="entry name" value="LsmAD"/>
    <property type="match status" value="1"/>
</dbReference>
<proteinExistence type="predicted"/>
<feature type="compositionally biased region" description="Basic and acidic residues" evidence="1">
    <location>
        <begin position="161"/>
        <end position="178"/>
    </location>
</feature>
<accession>A0AAD4Q9T2</accession>
<comment type="caution">
    <text evidence="3">The sequence shown here is derived from an EMBL/GenBank/DDBJ whole genome shotgun (WGS) entry which is preliminary data.</text>
</comment>
<evidence type="ECO:0000256" key="1">
    <source>
        <dbReference type="SAM" id="MobiDB-lite"/>
    </source>
</evidence>
<evidence type="ECO:0000313" key="4">
    <source>
        <dbReference type="Proteomes" id="UP001201163"/>
    </source>
</evidence>
<dbReference type="PANTHER" id="PTHR12854">
    <property type="entry name" value="ATAXIN 2-RELATED"/>
    <property type="match status" value="1"/>
</dbReference>
<dbReference type="Proteomes" id="UP001201163">
    <property type="component" value="Unassembled WGS sequence"/>
</dbReference>
<keyword evidence="4" id="KW-1185">Reference proteome</keyword>
<feature type="region of interest" description="Disordered" evidence="1">
    <location>
        <begin position="448"/>
        <end position="589"/>
    </location>
</feature>
<dbReference type="InterPro" id="IPR045117">
    <property type="entry name" value="ATXN2-like"/>
</dbReference>
<feature type="compositionally biased region" description="Polar residues" evidence="1">
    <location>
        <begin position="448"/>
        <end position="462"/>
    </location>
</feature>
<feature type="region of interest" description="Disordered" evidence="1">
    <location>
        <begin position="729"/>
        <end position="773"/>
    </location>
</feature>
<dbReference type="EMBL" id="JAKELL010000013">
    <property type="protein sequence ID" value="KAH8994929.1"/>
    <property type="molecule type" value="Genomic_DNA"/>
</dbReference>
<feature type="region of interest" description="Disordered" evidence="1">
    <location>
        <begin position="1"/>
        <end position="73"/>
    </location>
</feature>
<feature type="compositionally biased region" description="Low complexity" evidence="1">
    <location>
        <begin position="463"/>
        <end position="499"/>
    </location>
</feature>
<feature type="compositionally biased region" description="Pro residues" evidence="1">
    <location>
        <begin position="729"/>
        <end position="761"/>
    </location>
</feature>
<protein>
    <recommendedName>
        <fullName evidence="2">LsmAD domain-containing protein</fullName>
    </recommendedName>
</protein>
<dbReference type="AlphaFoldDB" id="A0AAD4Q9T2"/>
<feature type="domain" description="LsmAD" evidence="2">
    <location>
        <begin position="230"/>
        <end position="302"/>
    </location>
</feature>
<organism evidence="3 4">
    <name type="scientific">Lactarius akahatsu</name>
    <dbReference type="NCBI Taxonomy" id="416441"/>
    <lineage>
        <taxon>Eukaryota</taxon>
        <taxon>Fungi</taxon>
        <taxon>Dikarya</taxon>
        <taxon>Basidiomycota</taxon>
        <taxon>Agaricomycotina</taxon>
        <taxon>Agaricomycetes</taxon>
        <taxon>Russulales</taxon>
        <taxon>Russulaceae</taxon>
        <taxon>Lactarius</taxon>
    </lineage>
</organism>
<sequence>MATTQVRQPKPTKKSFAGDNPSARRQSAWGGARSSPSFSPSPNNARLPNGPPPTTSTQAASFPPLGPATPTPRQDHKVVLQNLASLAGTTITLTSKAGKRYEGVITSTAGERNTLGLTLRDVKELSAPGAPLKDHFFIPATDIDTWSSGPADVKAPNGDSFKTDTDISQKAPRRDRDRELQAWQADLPPPAVAPPGTAPTHGPLNDDITFGAGSSGHAGWNQFTANEKLFGVKTGFDEELYTTKLDRSGADFAEREKRAQALANEIMRGPASNPHILEERVMNNVDNSGSNEEDKYGAVARGPNAYVPPGARKNLPSVGPDVPKVSINAPDGSTVSETTTPAPSPSPAPSGSQKPPADALPAFREFVTHEKQRLTQKRQALVKSERDKRMAELLKFSQSFKLNKPIPDDLVKILAKDEEKQRAIIEKSTKDATSAQARSIGATAALSATPTTNLPVPATSSRVATSTSGNVSGTSSSSSKLVSSPSVASTKTPATAPTKGARISMVIQPIPPFKGKKSQTASQPSNAATQVTTKASGSGTSSQSTKSTESAKLDGAANKLNVNATSFRPNPKATDRQSSTSPPMPNPFFGKVALKKTPVHVKDDFNPFKFTKVAEASAVNAIWPYQGKRYMQMFPPVQAPPPQQSPHMVPPGPPPIPPPPYEEDQSIPRGYVYAYPPYAYPGQPMMPGMAPPPPGAYIPGPFMQPMPYPPSMPPPNAAMYASPQMGQMPPPQAYMQAPPPGQYPPPPNGAGPRPSMPPTPIPAHAHPYYHQSPQPGSLIVNPTVPQAVPYPMMIPPPGAPGGPPHGYEGGPAPPVPMGGVGHA</sequence>
<dbReference type="GO" id="GO:0003729">
    <property type="term" value="F:mRNA binding"/>
    <property type="evidence" value="ECO:0007669"/>
    <property type="project" value="TreeGrafter"/>
</dbReference>
<gene>
    <name evidence="3" type="ORF">EDB92DRAFT_1795000</name>
</gene>
<feature type="region of interest" description="Disordered" evidence="1">
    <location>
        <begin position="147"/>
        <end position="178"/>
    </location>
</feature>
<feature type="region of interest" description="Disordered" evidence="1">
    <location>
        <begin position="793"/>
        <end position="823"/>
    </location>
</feature>